<dbReference type="AlphaFoldDB" id="A0A9Q1UX42"/>
<dbReference type="Proteomes" id="UP000037540">
    <property type="component" value="Unassembled WGS sequence"/>
</dbReference>
<geneLocation type="plasmid" evidence="1">
    <name>p1BKT015925</name>
</geneLocation>
<evidence type="ECO:0000313" key="1">
    <source>
        <dbReference type="EMBL" id="KOA84988.1"/>
    </source>
</evidence>
<proteinExistence type="predicted"/>
<organism evidence="1 2">
    <name type="scientific">Clostridium botulinum</name>
    <dbReference type="NCBI Taxonomy" id="1491"/>
    <lineage>
        <taxon>Bacteria</taxon>
        <taxon>Bacillati</taxon>
        <taxon>Bacillota</taxon>
        <taxon>Clostridia</taxon>
        <taxon>Eubacteriales</taxon>
        <taxon>Clostridiaceae</taxon>
        <taxon>Clostridium</taxon>
    </lineage>
</organism>
<name>A0A9Q1UX42_CLOBO</name>
<keyword evidence="1" id="KW-0614">Plasmid</keyword>
<protein>
    <submittedName>
        <fullName evidence="1">Uncharacterized protein</fullName>
    </submittedName>
</protein>
<evidence type="ECO:0000313" key="2">
    <source>
        <dbReference type="Proteomes" id="UP000037540"/>
    </source>
</evidence>
<accession>A0A9Q1UX42</accession>
<comment type="caution">
    <text evidence="1">The sequence shown here is derived from an EMBL/GenBank/DDBJ whole genome shotgun (WGS) entry which is preliminary data.</text>
</comment>
<dbReference type="OrthoDB" id="1916908at2"/>
<sequence>MAKVNIDIGKGRLLVNKNKDFEFSFKIDKPITEDSDTWYKEYIYSEKESTGNGDGSFINFNFDDYIRVDSFDEDIDDEEKDIDKLRVNGLVKLGYKYKVDFINTDGSVLQTIKDYQDKFTYIDVNETITIPINLITTSVNSYKVKVAVITENKKEFSKEKEVILYNEKPTIIATIDAGKLHYEIDDSEGDLIKYQIKLNGRIIYPIDGEYTAFQKPLSNNLLIKSTDMIVNKLNTIIINVQDNWGETNQFIYTFMGEYTGLLFIDDKNKYYSNNIGDILKKLDFGKILAGTRSDMKYVYIYNNCGQDIKDLSVCINKNNFPKELTIHYGFNLENIMDDNEQLHKELLKDKEKIKLYLQVELGLEFEYSDFTFEIDTQATPVNE</sequence>
<gene>
    <name evidence="1" type="ORF">ADU74_09975</name>
</gene>
<reference evidence="1 2" key="1">
    <citation type="submission" date="2015-07" db="EMBL/GenBank/DDBJ databases">
        <title>Draft genome sequences of 17 French Clostridium botulinum group III.</title>
        <authorList>
            <person name="Woudstra C."/>
            <person name="Le Marechal C."/>
            <person name="Souillard R."/>
            <person name="Bayon-Auboyer M.-H."/>
            <person name="Dessouter D."/>
            <person name="Fach P."/>
        </authorList>
    </citation>
    <scope>NUCLEOTIDE SEQUENCE [LARGE SCALE GENOMIC DNA]</scope>
    <source>
        <strain evidence="1 2">12LNRI-CD</strain>
        <plasmid evidence="1">p1BKT015925</plasmid>
    </source>
</reference>
<dbReference type="RefSeq" id="WP_013720880.1">
    <property type="nucleotide sequence ID" value="NZ_LGVO01000061.1"/>
</dbReference>
<dbReference type="EMBL" id="LGVR01000060">
    <property type="protein sequence ID" value="KOA84988.1"/>
    <property type="molecule type" value="Genomic_DNA"/>
</dbReference>